<evidence type="ECO:0000256" key="1">
    <source>
        <dbReference type="SAM" id="MobiDB-lite"/>
    </source>
</evidence>
<feature type="region of interest" description="Disordered" evidence="1">
    <location>
        <begin position="121"/>
        <end position="153"/>
    </location>
</feature>
<reference evidence="3" key="1">
    <citation type="journal article" date="2019" name="Int. J. Syst. Evol. Microbiol.">
        <title>The Global Catalogue of Microorganisms (GCM) 10K type strain sequencing project: providing services to taxonomists for standard genome sequencing and annotation.</title>
        <authorList>
            <consortium name="The Broad Institute Genomics Platform"/>
            <consortium name="The Broad Institute Genome Sequencing Center for Infectious Disease"/>
            <person name="Wu L."/>
            <person name="Ma J."/>
        </authorList>
    </citation>
    <scope>NUCLEOTIDE SEQUENCE [LARGE SCALE GENOMIC DNA]</scope>
    <source>
        <strain evidence="3">CCM 7526</strain>
    </source>
</reference>
<keyword evidence="3" id="KW-1185">Reference proteome</keyword>
<dbReference type="InterPro" id="IPR011990">
    <property type="entry name" value="TPR-like_helical_dom_sf"/>
</dbReference>
<feature type="compositionally biased region" description="Low complexity" evidence="1">
    <location>
        <begin position="121"/>
        <end position="136"/>
    </location>
</feature>
<gene>
    <name evidence="2" type="ORF">ACFQ5G_04445</name>
</gene>
<proteinExistence type="predicted"/>
<evidence type="ECO:0000313" key="3">
    <source>
        <dbReference type="Proteomes" id="UP001597183"/>
    </source>
</evidence>
<name>A0ABW4A3H7_9ACTN</name>
<organism evidence="2 3">
    <name type="scientific">Actinoplanes sichuanensis</name>
    <dbReference type="NCBI Taxonomy" id="512349"/>
    <lineage>
        <taxon>Bacteria</taxon>
        <taxon>Bacillati</taxon>
        <taxon>Actinomycetota</taxon>
        <taxon>Actinomycetes</taxon>
        <taxon>Micromonosporales</taxon>
        <taxon>Micromonosporaceae</taxon>
        <taxon>Actinoplanes</taxon>
    </lineage>
</organism>
<dbReference type="EMBL" id="JBHTMK010000005">
    <property type="protein sequence ID" value="MFD1364592.1"/>
    <property type="molecule type" value="Genomic_DNA"/>
</dbReference>
<evidence type="ECO:0008006" key="4">
    <source>
        <dbReference type="Google" id="ProtNLM"/>
    </source>
</evidence>
<dbReference type="Proteomes" id="UP001597183">
    <property type="component" value="Unassembled WGS sequence"/>
</dbReference>
<accession>A0ABW4A3H7</accession>
<sequence length="500" mass="54986">MLQPTPAAQEEMAMPESDTVPNERFRDARIRLFGGRQALADAVNQLVPDGYRVSDNDIGKIERGQVTWPRQPRRDAFRQTLRAATDEDLGFFDKRNHQAIAVARPQLNVVVGEVGSNRADTARTSAPAARSAKAGTLPSTEHFPGDVESVPERDDTGEMIRRTVLLALAAAAGSPMIGAVRPTSLAFGGERDVLTADVDHWREAVWEYGYDYHLAPREKLLADIGRDQEALRRQLAGHLAEGNTVAEPTAAVAAQLTSLMALICTDLGYAREARHLWRFARRYADLSKDSAVRLWVSGHEVTSGIYQRRPLPVLAELARRAMSSNPDSPPSAGKAELLGGQAQVLSLLGRPREAQAALEDLRETYARLPSTCTTLRDSFFGWPEHRLHHAASFTYSMIGMTAESIDAQQAALQLYPESRRIARGQIGLHRARCLIANGEVAEGLGQANTVVSSTDLTNRKEFVLAIADRVYEAVPGNERRRVEAKEFTDLLRNSRSTPKG</sequence>
<dbReference type="RefSeq" id="WP_317791572.1">
    <property type="nucleotide sequence ID" value="NZ_AP028461.1"/>
</dbReference>
<dbReference type="Gene3D" id="1.25.40.10">
    <property type="entry name" value="Tetratricopeptide repeat domain"/>
    <property type="match status" value="1"/>
</dbReference>
<comment type="caution">
    <text evidence="2">The sequence shown here is derived from an EMBL/GenBank/DDBJ whole genome shotgun (WGS) entry which is preliminary data.</text>
</comment>
<evidence type="ECO:0000313" key="2">
    <source>
        <dbReference type="EMBL" id="MFD1364592.1"/>
    </source>
</evidence>
<feature type="region of interest" description="Disordered" evidence="1">
    <location>
        <begin position="1"/>
        <end position="21"/>
    </location>
</feature>
<protein>
    <recommendedName>
        <fullName evidence="4">Transcriptional regulator</fullName>
    </recommendedName>
</protein>